<protein>
    <recommendedName>
        <fullName evidence="3">HprK-related kinase B</fullName>
    </recommendedName>
</protein>
<dbReference type="InterPro" id="IPR027597">
    <property type="entry name" value="HprK-rel_B"/>
</dbReference>
<dbReference type="RefSeq" id="WP_344934236.1">
    <property type="nucleotide sequence ID" value="NZ_BAABDM010000002.1"/>
</dbReference>
<name>A0ABP7WN25_9GAMM</name>
<dbReference type="InterPro" id="IPR027417">
    <property type="entry name" value="P-loop_NTPase"/>
</dbReference>
<dbReference type="SUPFAM" id="SSF53795">
    <property type="entry name" value="PEP carboxykinase-like"/>
    <property type="match status" value="1"/>
</dbReference>
<dbReference type="Proteomes" id="UP001500392">
    <property type="component" value="Unassembled WGS sequence"/>
</dbReference>
<dbReference type="NCBIfam" id="TIGR04355">
    <property type="entry name" value="HprK_rel_B"/>
    <property type="match status" value="1"/>
</dbReference>
<dbReference type="EMBL" id="BAABDM010000002">
    <property type="protein sequence ID" value="GAA4092651.1"/>
    <property type="molecule type" value="Genomic_DNA"/>
</dbReference>
<gene>
    <name evidence="1" type="ORF">GCM10022414_15300</name>
</gene>
<proteinExistence type="predicted"/>
<keyword evidence="2" id="KW-1185">Reference proteome</keyword>
<evidence type="ECO:0000313" key="1">
    <source>
        <dbReference type="EMBL" id="GAA4092651.1"/>
    </source>
</evidence>
<evidence type="ECO:0008006" key="3">
    <source>
        <dbReference type="Google" id="ProtNLM"/>
    </source>
</evidence>
<sequence length="378" mass="42186">MPNSEILQDLADTLCGGHSVNARHLDLKMGDFCLRVRSNSDTLLEILADYFGHIVSAFEHAPLELIAIDRDEPTVDLRFVDWRREGNKQGRKDSYINLDNARLLRKVRTGMVFLQSTDLLLAAGPCVRNDNQVINFIIAQYMNWLQQRNWLICHAAGIVCDGQAFGLAGFSGGGKSTLMLQMMENPAIQFVSNDRLFIKKMPGVTSLASYAAGVPKLPRINPGTIVHNPRLENMIPAPRRTALLAMPKNTLWDLEEKYDADIESLYGAGRISNAPVRLAGFVVLNWQGDSVEQTQLNSVNLNQRRDLLAAIVKSSGPFYQRADGSFQDDLQSINEQQYLETLAGVPVYEVCGRRDFSAARYLLSAKLNMPMATEECHV</sequence>
<comment type="caution">
    <text evidence="1">The sequence shown here is derived from an EMBL/GenBank/DDBJ whole genome shotgun (WGS) entry which is preliminary data.</text>
</comment>
<accession>A0ABP7WN25</accession>
<dbReference type="Gene3D" id="3.40.50.300">
    <property type="entry name" value="P-loop containing nucleotide triphosphate hydrolases"/>
    <property type="match status" value="1"/>
</dbReference>
<evidence type="ECO:0000313" key="2">
    <source>
        <dbReference type="Proteomes" id="UP001500392"/>
    </source>
</evidence>
<reference evidence="2" key="1">
    <citation type="journal article" date="2019" name="Int. J. Syst. Evol. Microbiol.">
        <title>The Global Catalogue of Microorganisms (GCM) 10K type strain sequencing project: providing services to taxonomists for standard genome sequencing and annotation.</title>
        <authorList>
            <consortium name="The Broad Institute Genomics Platform"/>
            <consortium name="The Broad Institute Genome Sequencing Center for Infectious Disease"/>
            <person name="Wu L."/>
            <person name="Ma J."/>
        </authorList>
    </citation>
    <scope>NUCLEOTIDE SEQUENCE [LARGE SCALE GENOMIC DNA]</scope>
    <source>
        <strain evidence="2">JCM 17304</strain>
    </source>
</reference>
<organism evidence="1 2">
    <name type="scientific">Zhongshania borealis</name>
    <dbReference type="NCBI Taxonomy" id="889488"/>
    <lineage>
        <taxon>Bacteria</taxon>
        <taxon>Pseudomonadati</taxon>
        <taxon>Pseudomonadota</taxon>
        <taxon>Gammaproteobacteria</taxon>
        <taxon>Cellvibrionales</taxon>
        <taxon>Spongiibacteraceae</taxon>
        <taxon>Zhongshania</taxon>
    </lineage>
</organism>